<evidence type="ECO:0000256" key="1">
    <source>
        <dbReference type="SAM" id="MobiDB-lite"/>
    </source>
</evidence>
<sequence>MKKERDLAGASNSKEEGPRRKDELELASRLGKAEERWAWTWWNAEEEMETERDPAGACSSKEEGPRRDELEQAGQ</sequence>
<comment type="caution">
    <text evidence="2">The sequence shown here is derived from an EMBL/GenBank/DDBJ whole genome shotgun (WGS) entry which is preliminary data.</text>
</comment>
<name>A0A6A6KKI7_HEVBR</name>
<accession>A0A6A6KKI7</accession>
<proteinExistence type="predicted"/>
<keyword evidence="3" id="KW-1185">Reference proteome</keyword>
<feature type="region of interest" description="Disordered" evidence="1">
    <location>
        <begin position="45"/>
        <end position="75"/>
    </location>
</feature>
<dbReference type="Proteomes" id="UP000467840">
    <property type="component" value="Chromosome 8"/>
</dbReference>
<feature type="compositionally biased region" description="Basic and acidic residues" evidence="1">
    <location>
        <begin position="60"/>
        <end position="75"/>
    </location>
</feature>
<gene>
    <name evidence="2" type="ORF">GH714_003423</name>
</gene>
<protein>
    <submittedName>
        <fullName evidence="2">Uncharacterized protein</fullName>
    </submittedName>
</protein>
<dbReference type="EMBL" id="JAAGAX010000016">
    <property type="protein sequence ID" value="KAF2287949.1"/>
    <property type="molecule type" value="Genomic_DNA"/>
</dbReference>
<dbReference type="AlphaFoldDB" id="A0A6A6KKI7"/>
<feature type="region of interest" description="Disordered" evidence="1">
    <location>
        <begin position="1"/>
        <end position="27"/>
    </location>
</feature>
<evidence type="ECO:0000313" key="3">
    <source>
        <dbReference type="Proteomes" id="UP000467840"/>
    </source>
</evidence>
<organism evidence="2 3">
    <name type="scientific">Hevea brasiliensis</name>
    <name type="common">Para rubber tree</name>
    <name type="synonym">Siphonia brasiliensis</name>
    <dbReference type="NCBI Taxonomy" id="3981"/>
    <lineage>
        <taxon>Eukaryota</taxon>
        <taxon>Viridiplantae</taxon>
        <taxon>Streptophyta</taxon>
        <taxon>Embryophyta</taxon>
        <taxon>Tracheophyta</taxon>
        <taxon>Spermatophyta</taxon>
        <taxon>Magnoliopsida</taxon>
        <taxon>eudicotyledons</taxon>
        <taxon>Gunneridae</taxon>
        <taxon>Pentapetalae</taxon>
        <taxon>rosids</taxon>
        <taxon>fabids</taxon>
        <taxon>Malpighiales</taxon>
        <taxon>Euphorbiaceae</taxon>
        <taxon>Crotonoideae</taxon>
        <taxon>Micrandreae</taxon>
        <taxon>Hevea</taxon>
    </lineage>
</organism>
<evidence type="ECO:0000313" key="2">
    <source>
        <dbReference type="EMBL" id="KAF2287949.1"/>
    </source>
</evidence>
<reference evidence="2 3" key="1">
    <citation type="journal article" date="2020" name="Mol. Plant">
        <title>The Chromosome-Based Rubber Tree Genome Provides New Insights into Spurge Genome Evolution and Rubber Biosynthesis.</title>
        <authorList>
            <person name="Liu J."/>
            <person name="Shi C."/>
            <person name="Shi C.C."/>
            <person name="Li W."/>
            <person name="Zhang Q.J."/>
            <person name="Zhang Y."/>
            <person name="Li K."/>
            <person name="Lu H.F."/>
            <person name="Shi C."/>
            <person name="Zhu S.T."/>
            <person name="Xiao Z.Y."/>
            <person name="Nan H."/>
            <person name="Yue Y."/>
            <person name="Zhu X.G."/>
            <person name="Wu Y."/>
            <person name="Hong X.N."/>
            <person name="Fan G.Y."/>
            <person name="Tong Y."/>
            <person name="Zhang D."/>
            <person name="Mao C.L."/>
            <person name="Liu Y.L."/>
            <person name="Hao S.J."/>
            <person name="Liu W.Q."/>
            <person name="Lv M.Q."/>
            <person name="Zhang H.B."/>
            <person name="Liu Y."/>
            <person name="Hu-Tang G.R."/>
            <person name="Wang J.P."/>
            <person name="Wang J.H."/>
            <person name="Sun Y.H."/>
            <person name="Ni S.B."/>
            <person name="Chen W.B."/>
            <person name="Zhang X.C."/>
            <person name="Jiao Y.N."/>
            <person name="Eichler E.E."/>
            <person name="Li G.H."/>
            <person name="Liu X."/>
            <person name="Gao L.Z."/>
        </authorList>
    </citation>
    <scope>NUCLEOTIDE SEQUENCE [LARGE SCALE GENOMIC DNA]</scope>
    <source>
        <strain evidence="3">cv. GT1</strain>
        <tissue evidence="2">Leaf</tissue>
    </source>
</reference>